<comment type="subcellular location">
    <subcellularLocation>
        <location evidence="1">Membrane</location>
    </subcellularLocation>
</comment>
<evidence type="ECO:0000313" key="8">
    <source>
        <dbReference type="WBParaSite" id="ACAC_0001242001-mRNA-1"/>
    </source>
</evidence>
<dbReference type="WBParaSite" id="ACAC_0001242001-mRNA-1">
    <property type="protein sequence ID" value="ACAC_0001242001-mRNA-1"/>
    <property type="gene ID" value="ACAC_0001242001"/>
</dbReference>
<evidence type="ECO:0000313" key="7">
    <source>
        <dbReference type="Proteomes" id="UP000035642"/>
    </source>
</evidence>
<reference evidence="7" key="1">
    <citation type="submission" date="2012-09" db="EMBL/GenBank/DDBJ databases">
        <authorList>
            <person name="Martin A.A."/>
        </authorList>
    </citation>
    <scope>NUCLEOTIDE SEQUENCE</scope>
</reference>
<feature type="transmembrane region" description="Helical" evidence="5">
    <location>
        <begin position="35"/>
        <end position="58"/>
    </location>
</feature>
<sequence length="307" mass="34857">MAFWRVAVMNFGEIVSPCLTPLLTSMLISLKNGDISIIVFPAQFLVTVIGNSLTLSVLLSAHMRNRANHLLAFLALCDLLVFVMMFPHYLAALDVFSHNVEFRFVHFNTKVHFAAITNWFSAAAIWFVLAVSVERLLIVKFPFRSLDAYNPRQTLSISMGILLGTFLLTSFHHVSHTCMTWMTCSDTQLIGVCYSNAMPMWGSRPNPTAVFTRQWIELSVLINAVLAVLLPVFAVAVLNISLIRLLKKRNTNSFYYIYLYDTTSHIVWVLKFLPFDSLSNKRHVRKSLELHSGFGCQLEALSSWWIS</sequence>
<accession>A0A0K0DLE8</accession>
<dbReference type="InterPro" id="IPR019427">
    <property type="entry name" value="7TM_GPCR_serpentine_rcpt_Srw"/>
</dbReference>
<dbReference type="AlphaFoldDB" id="A0A0K0DLE8"/>
<feature type="domain" description="G-protein coupled receptors family 1 profile" evidence="6">
    <location>
        <begin position="50"/>
        <end position="307"/>
    </location>
</feature>
<keyword evidence="3 5" id="KW-1133">Transmembrane helix</keyword>
<proteinExistence type="predicted"/>
<keyword evidence="2 5" id="KW-0812">Transmembrane</keyword>
<feature type="transmembrane region" description="Helical" evidence="5">
    <location>
        <begin position="220"/>
        <end position="242"/>
    </location>
</feature>
<reference evidence="8" key="2">
    <citation type="submission" date="2017-02" db="UniProtKB">
        <authorList>
            <consortium name="WormBaseParasite"/>
        </authorList>
    </citation>
    <scope>IDENTIFICATION</scope>
</reference>
<dbReference type="InterPro" id="IPR017452">
    <property type="entry name" value="GPCR_Rhodpsn_7TM"/>
</dbReference>
<dbReference type="PANTHER" id="PTHR46895:SF7">
    <property type="entry name" value="G-PROTEIN COUPLED RECEPTORS FAMILY 1 PROFILE DOMAIN-CONTAINING PROTEIN"/>
    <property type="match status" value="1"/>
</dbReference>
<dbReference type="Pfam" id="PF10324">
    <property type="entry name" value="7TM_GPCR_Srw"/>
    <property type="match status" value="1"/>
</dbReference>
<feature type="transmembrane region" description="Helical" evidence="5">
    <location>
        <begin position="154"/>
        <end position="172"/>
    </location>
</feature>
<keyword evidence="4 5" id="KW-0472">Membrane</keyword>
<dbReference type="PRINTS" id="PR00237">
    <property type="entry name" value="GPCRRHODOPSN"/>
</dbReference>
<evidence type="ECO:0000256" key="4">
    <source>
        <dbReference type="ARBA" id="ARBA00023136"/>
    </source>
</evidence>
<keyword evidence="7" id="KW-1185">Reference proteome</keyword>
<protein>
    <submittedName>
        <fullName evidence="8">G_PROTEIN_RECEP_F1_2 domain-containing protein</fullName>
    </submittedName>
</protein>
<evidence type="ECO:0000256" key="1">
    <source>
        <dbReference type="ARBA" id="ARBA00004370"/>
    </source>
</evidence>
<dbReference type="PANTHER" id="PTHR46895">
    <property type="entry name" value="PROTEIN CBG20548-RELATED"/>
    <property type="match status" value="1"/>
</dbReference>
<dbReference type="GO" id="GO:0008528">
    <property type="term" value="F:G protein-coupled peptide receptor activity"/>
    <property type="evidence" value="ECO:0007669"/>
    <property type="project" value="InterPro"/>
</dbReference>
<evidence type="ECO:0000256" key="3">
    <source>
        <dbReference type="ARBA" id="ARBA00022989"/>
    </source>
</evidence>
<dbReference type="SUPFAM" id="SSF81321">
    <property type="entry name" value="Family A G protein-coupled receptor-like"/>
    <property type="match status" value="1"/>
</dbReference>
<feature type="transmembrane region" description="Helical" evidence="5">
    <location>
        <begin position="70"/>
        <end position="91"/>
    </location>
</feature>
<feature type="transmembrane region" description="Helical" evidence="5">
    <location>
        <begin position="111"/>
        <end position="133"/>
    </location>
</feature>
<organism evidence="7 8">
    <name type="scientific">Angiostrongylus cantonensis</name>
    <name type="common">Rat lungworm</name>
    <dbReference type="NCBI Taxonomy" id="6313"/>
    <lineage>
        <taxon>Eukaryota</taxon>
        <taxon>Metazoa</taxon>
        <taxon>Ecdysozoa</taxon>
        <taxon>Nematoda</taxon>
        <taxon>Chromadorea</taxon>
        <taxon>Rhabditida</taxon>
        <taxon>Rhabditina</taxon>
        <taxon>Rhabditomorpha</taxon>
        <taxon>Strongyloidea</taxon>
        <taxon>Metastrongylidae</taxon>
        <taxon>Angiostrongylus</taxon>
    </lineage>
</organism>
<dbReference type="GO" id="GO:0016020">
    <property type="term" value="C:membrane"/>
    <property type="evidence" value="ECO:0007669"/>
    <property type="project" value="UniProtKB-SubCell"/>
</dbReference>
<dbReference type="PROSITE" id="PS50262">
    <property type="entry name" value="G_PROTEIN_RECEP_F1_2"/>
    <property type="match status" value="1"/>
</dbReference>
<evidence type="ECO:0000256" key="5">
    <source>
        <dbReference type="SAM" id="Phobius"/>
    </source>
</evidence>
<evidence type="ECO:0000256" key="2">
    <source>
        <dbReference type="ARBA" id="ARBA00022692"/>
    </source>
</evidence>
<evidence type="ECO:0000259" key="6">
    <source>
        <dbReference type="PROSITE" id="PS50262"/>
    </source>
</evidence>
<dbReference type="Gene3D" id="1.20.1070.10">
    <property type="entry name" value="Rhodopsin 7-helix transmembrane proteins"/>
    <property type="match status" value="1"/>
</dbReference>
<name>A0A0K0DLE8_ANGCA</name>
<dbReference type="Proteomes" id="UP000035642">
    <property type="component" value="Unassembled WGS sequence"/>
</dbReference>
<dbReference type="InterPro" id="IPR000276">
    <property type="entry name" value="GPCR_Rhodpsn"/>
</dbReference>